<proteinExistence type="predicted"/>
<reference evidence="2" key="1">
    <citation type="journal article" date="2015" name="Genome Announc.">
        <title>Draft genome sequence of the cellulolytic fungus Chaetomium globosum.</title>
        <authorList>
            <person name="Cuomo C.A."/>
            <person name="Untereiner W.A."/>
            <person name="Ma L.-J."/>
            <person name="Grabherr M."/>
            <person name="Birren B.W."/>
        </authorList>
    </citation>
    <scope>NUCLEOTIDE SEQUENCE [LARGE SCALE GENOMIC DNA]</scope>
    <source>
        <strain evidence="2">ATCC 6205 / CBS 148.51 / DSM 1962 / NBRC 6347 / NRRL 1970</strain>
    </source>
</reference>
<keyword evidence="2" id="KW-1185">Reference proteome</keyword>
<dbReference type="RefSeq" id="XP_001222489.1">
    <property type="nucleotide sequence ID" value="XM_001222488.1"/>
</dbReference>
<protein>
    <submittedName>
        <fullName evidence="1">Uncharacterized protein</fullName>
    </submittedName>
</protein>
<dbReference type="VEuPathDB" id="FungiDB:CHGG_06394"/>
<evidence type="ECO:0000313" key="2">
    <source>
        <dbReference type="Proteomes" id="UP000001056"/>
    </source>
</evidence>
<accession>Q2H4M1</accession>
<dbReference type="Proteomes" id="UP000001056">
    <property type="component" value="Unassembled WGS sequence"/>
</dbReference>
<organism evidence="1 2">
    <name type="scientific">Chaetomium globosum (strain ATCC 6205 / CBS 148.51 / DSM 1962 / NBRC 6347 / NRRL 1970)</name>
    <name type="common">Soil fungus</name>
    <dbReference type="NCBI Taxonomy" id="306901"/>
    <lineage>
        <taxon>Eukaryota</taxon>
        <taxon>Fungi</taxon>
        <taxon>Dikarya</taxon>
        <taxon>Ascomycota</taxon>
        <taxon>Pezizomycotina</taxon>
        <taxon>Sordariomycetes</taxon>
        <taxon>Sordariomycetidae</taxon>
        <taxon>Sordariales</taxon>
        <taxon>Chaetomiaceae</taxon>
        <taxon>Chaetomium</taxon>
    </lineage>
</organism>
<sequence>MPQRRDLRAARRHRPGALNRPSRAIVAGWNNELADDRFGGCKDRWRKRYGGVHDSTSAFQNRQMPTDGLSKLVFAPALLCPDSAQRPQFAEELPILIPLPAIQKRERIKAC</sequence>
<dbReference type="AlphaFoldDB" id="Q2H4M1"/>
<dbReference type="HOGENOM" id="CLU_2158086_0_0_1"/>
<evidence type="ECO:0000313" key="1">
    <source>
        <dbReference type="EMBL" id="EAQ89775.1"/>
    </source>
</evidence>
<dbReference type="EMBL" id="CH408031">
    <property type="protein sequence ID" value="EAQ89775.1"/>
    <property type="molecule type" value="Genomic_DNA"/>
</dbReference>
<gene>
    <name evidence="1" type="ORF">CHGG_06394</name>
</gene>
<dbReference type="GeneID" id="4390109"/>
<name>Q2H4M1_CHAGB</name>
<dbReference type="InParanoid" id="Q2H4M1"/>